<evidence type="ECO:0000313" key="4">
    <source>
        <dbReference type="EMBL" id="CAB5071499.1"/>
    </source>
</evidence>
<name>A0A6J7BGP6_9ZZZZ</name>
<evidence type="ECO:0000313" key="2">
    <source>
        <dbReference type="EMBL" id="CAB4698774.1"/>
    </source>
</evidence>
<dbReference type="EMBL" id="CAEZXB010000032">
    <property type="protein sequence ID" value="CAB4683779.1"/>
    <property type="molecule type" value="Genomic_DNA"/>
</dbReference>
<dbReference type="EMBL" id="CAEZXN010000023">
    <property type="protein sequence ID" value="CAB4698774.1"/>
    <property type="molecule type" value="Genomic_DNA"/>
</dbReference>
<evidence type="ECO:0000313" key="3">
    <source>
        <dbReference type="EMBL" id="CAB4843468.1"/>
    </source>
</evidence>
<proteinExistence type="predicted"/>
<dbReference type="InterPro" id="IPR011051">
    <property type="entry name" value="RmlC_Cupin_sf"/>
</dbReference>
<protein>
    <submittedName>
        <fullName evidence="3">Unannotated protein</fullName>
    </submittedName>
</protein>
<dbReference type="SUPFAM" id="SSF51182">
    <property type="entry name" value="RmlC-like cupins"/>
    <property type="match status" value="1"/>
</dbReference>
<evidence type="ECO:0000313" key="1">
    <source>
        <dbReference type="EMBL" id="CAB4683779.1"/>
    </source>
</evidence>
<sequence>MVNLFDVTEWMNVPIPGSNINVDMHRLDSAESGAASLLVRFPAGWRRDEVGHYLCDEEFIVIKGQLNLSGHVYAPGEYGFVPALGQRFASSVDGQTWAVAWFNARPKWILDETTDTHAHEKTLKYSAKAPRVLREATSEMPLLVVGADSRLSDEVEIVDVEGATWNLDKPSATLVNRGRWQ</sequence>
<reference evidence="3" key="1">
    <citation type="submission" date="2020-05" db="EMBL/GenBank/DDBJ databases">
        <authorList>
            <person name="Chiriac C."/>
            <person name="Salcher M."/>
            <person name="Ghai R."/>
            <person name="Kavagutti S V."/>
        </authorList>
    </citation>
    <scope>NUCLEOTIDE SEQUENCE</scope>
</reference>
<organism evidence="3">
    <name type="scientific">freshwater metagenome</name>
    <dbReference type="NCBI Taxonomy" id="449393"/>
    <lineage>
        <taxon>unclassified sequences</taxon>
        <taxon>metagenomes</taxon>
        <taxon>ecological metagenomes</taxon>
    </lineage>
</organism>
<gene>
    <name evidence="1" type="ORF">UFOPK2342_01349</name>
    <name evidence="2" type="ORF">UFOPK2423_01049</name>
    <name evidence="3" type="ORF">UFOPK3266_00891</name>
    <name evidence="4" type="ORF">UFOPK4367_00141</name>
</gene>
<dbReference type="AlphaFoldDB" id="A0A6J7BGP6"/>
<accession>A0A6J7BGP6</accession>
<dbReference type="EMBL" id="CAFBRC010000006">
    <property type="protein sequence ID" value="CAB5071499.1"/>
    <property type="molecule type" value="Genomic_DNA"/>
</dbReference>
<dbReference type="EMBL" id="CAFBAA010000020">
    <property type="protein sequence ID" value="CAB4843468.1"/>
    <property type="molecule type" value="Genomic_DNA"/>
</dbReference>
<dbReference type="InterPro" id="IPR014710">
    <property type="entry name" value="RmlC-like_jellyroll"/>
</dbReference>
<dbReference type="Gene3D" id="2.60.120.10">
    <property type="entry name" value="Jelly Rolls"/>
    <property type="match status" value="1"/>
</dbReference>